<evidence type="ECO:0000313" key="2">
    <source>
        <dbReference type="Proteomes" id="UP000075737"/>
    </source>
</evidence>
<reference evidence="1 2" key="1">
    <citation type="submission" date="2015-12" db="EMBL/GenBank/DDBJ databases">
        <title>Draft genome of Thermovenabulum gondwanense isolated from a red thermophilic microbial mat colonisisng an outflow channel of a bore well.</title>
        <authorList>
            <person name="Patel B.K."/>
        </authorList>
    </citation>
    <scope>NUCLEOTIDE SEQUENCE [LARGE SCALE GENOMIC DNA]</scope>
    <source>
        <strain evidence="1 2">R270</strain>
    </source>
</reference>
<comment type="caution">
    <text evidence="1">The sequence shown here is derived from an EMBL/GenBank/DDBJ whole genome shotgun (WGS) entry which is preliminary data.</text>
</comment>
<accession>A0A162MR40</accession>
<name>A0A162MR40_9FIRM</name>
<sequence>MNPKKFGDFKQLIMKINNKVNEEMYGRGLDWQKVEIFGDKIVIIACNKRISVLKHLDEKEYFVTRLMDLALLSEFKLRFKQKFEEETGLKIKSLLKDYDPEQEYAGTIIITTMPVEEFLEKSS</sequence>
<dbReference type="RefSeq" id="WP_068747954.1">
    <property type="nucleotide sequence ID" value="NZ_LOHZ01000023.1"/>
</dbReference>
<dbReference type="Proteomes" id="UP000075737">
    <property type="component" value="Unassembled WGS sequence"/>
</dbReference>
<protein>
    <submittedName>
        <fullName evidence="1">Uncharacterized protein</fullName>
    </submittedName>
</protein>
<organism evidence="1 2">
    <name type="scientific">Thermovenabulum gondwanense</name>
    <dbReference type="NCBI Taxonomy" id="520767"/>
    <lineage>
        <taxon>Bacteria</taxon>
        <taxon>Bacillati</taxon>
        <taxon>Bacillota</taxon>
        <taxon>Clostridia</taxon>
        <taxon>Thermosediminibacterales</taxon>
        <taxon>Thermosediminibacteraceae</taxon>
        <taxon>Thermovenabulum</taxon>
    </lineage>
</organism>
<dbReference type="OrthoDB" id="6163890at2"/>
<dbReference type="EMBL" id="LOHZ01000023">
    <property type="protein sequence ID" value="KYO66981.1"/>
    <property type="molecule type" value="Genomic_DNA"/>
</dbReference>
<evidence type="ECO:0000313" key="1">
    <source>
        <dbReference type="EMBL" id="KYO66981.1"/>
    </source>
</evidence>
<dbReference type="STRING" id="520767.ATZ99_07980"/>
<keyword evidence="2" id="KW-1185">Reference proteome</keyword>
<gene>
    <name evidence="1" type="ORF">ATZ99_07980</name>
</gene>
<dbReference type="AlphaFoldDB" id="A0A162MR40"/>
<proteinExistence type="predicted"/>